<evidence type="ECO:0000313" key="6">
    <source>
        <dbReference type="EMBL" id="ATZ17423.1"/>
    </source>
</evidence>
<dbReference type="Gene3D" id="3.40.50.300">
    <property type="entry name" value="P-loop containing nucleotide triphosphate hydrolases"/>
    <property type="match status" value="1"/>
</dbReference>
<dbReference type="CDD" id="cd01856">
    <property type="entry name" value="YlqF"/>
    <property type="match status" value="1"/>
</dbReference>
<dbReference type="OrthoDB" id="9779790at2"/>
<dbReference type="PIRSF" id="PIRSF006230">
    <property type="entry name" value="MG442"/>
    <property type="match status" value="1"/>
</dbReference>
<dbReference type="RefSeq" id="WP_025734587.1">
    <property type="nucleotide sequence ID" value="NZ_CP024963.1"/>
</dbReference>
<name>A0A2K8NXQ6_9MOLU</name>
<dbReference type="GO" id="GO:0006412">
    <property type="term" value="P:translation"/>
    <property type="evidence" value="ECO:0007669"/>
    <property type="project" value="TreeGrafter"/>
</dbReference>
<proteinExistence type="inferred from homology"/>
<dbReference type="Pfam" id="PF01926">
    <property type="entry name" value="MMR_HSR1"/>
    <property type="match status" value="1"/>
</dbReference>
<accession>A0A2K8NXQ6</accession>
<dbReference type="InterPro" id="IPR019991">
    <property type="entry name" value="GTP-bd_ribosome_bgen"/>
</dbReference>
<dbReference type="SUPFAM" id="SSF52540">
    <property type="entry name" value="P-loop containing nucleoside triphosphate hydrolases"/>
    <property type="match status" value="1"/>
</dbReference>
<evidence type="ECO:0000313" key="7">
    <source>
        <dbReference type="Proteomes" id="UP000232063"/>
    </source>
</evidence>
<dbReference type="PANTHER" id="PTHR45782">
    <property type="entry name" value="MITOCHONDRIAL RIBOSOME-ASSOCIATED GTPASE 1"/>
    <property type="match status" value="1"/>
</dbReference>
<feature type="binding site" evidence="4">
    <location>
        <position position="176"/>
    </location>
    <ligand>
        <name>GTP</name>
        <dbReference type="ChEBI" id="CHEBI:37565"/>
    </ligand>
</feature>
<feature type="domain" description="CP-type G" evidence="5">
    <location>
        <begin position="13"/>
        <end position="180"/>
    </location>
</feature>
<dbReference type="PANTHER" id="PTHR45782:SF4">
    <property type="entry name" value="MITOCHONDRIAL RIBOSOME-ASSOCIATED GTPASE 1"/>
    <property type="match status" value="1"/>
</dbReference>
<dbReference type="InterPro" id="IPR023179">
    <property type="entry name" value="GTP-bd_ortho_bundle_sf"/>
</dbReference>
<dbReference type="AlphaFoldDB" id="A0A2K8NXQ6"/>
<gene>
    <name evidence="6" type="primary">rbgA</name>
    <name evidence="6" type="ORF">ELUMI_v1c07010</name>
</gene>
<comment type="subcellular location">
    <subcellularLocation>
        <location evidence="3">Cytoplasm</location>
    </subcellularLocation>
</comment>
<evidence type="ECO:0000256" key="4">
    <source>
        <dbReference type="PIRSR" id="PIRSR006230-1"/>
    </source>
</evidence>
<dbReference type="InterPro" id="IPR030378">
    <property type="entry name" value="G_CP_dom"/>
</dbReference>
<dbReference type="InterPro" id="IPR006073">
    <property type="entry name" value="GTP-bd"/>
</dbReference>
<dbReference type="NCBIfam" id="TIGR03596">
    <property type="entry name" value="GTPase_YlqF"/>
    <property type="match status" value="1"/>
</dbReference>
<dbReference type="PROSITE" id="PS51721">
    <property type="entry name" value="G_CP"/>
    <property type="match status" value="1"/>
</dbReference>
<dbReference type="InterPro" id="IPR027417">
    <property type="entry name" value="P-loop_NTPase"/>
</dbReference>
<evidence type="ECO:0000256" key="1">
    <source>
        <dbReference type="ARBA" id="ARBA00022741"/>
    </source>
</evidence>
<dbReference type="KEGG" id="elj:ELUMI_v1c07010"/>
<dbReference type="Proteomes" id="UP000232063">
    <property type="component" value="Chromosome"/>
</dbReference>
<dbReference type="Gene3D" id="1.10.1580.10">
    <property type="match status" value="1"/>
</dbReference>
<organism evidence="6 7">
    <name type="scientific">Williamsoniiplasma luminosum</name>
    <dbReference type="NCBI Taxonomy" id="214888"/>
    <lineage>
        <taxon>Bacteria</taxon>
        <taxon>Bacillati</taxon>
        <taxon>Mycoplasmatota</taxon>
        <taxon>Mollicutes</taxon>
        <taxon>Entomoplasmatales</taxon>
        <taxon>Williamsoniiplasma</taxon>
    </lineage>
</organism>
<evidence type="ECO:0000256" key="2">
    <source>
        <dbReference type="ARBA" id="ARBA00023134"/>
    </source>
</evidence>
<comment type="function">
    <text evidence="3">Required for a late step of 50S ribosomal subunit assembly. Has GTPase activity.</text>
</comment>
<feature type="binding site" evidence="4">
    <location>
        <begin position="132"/>
        <end position="137"/>
    </location>
    <ligand>
        <name>GTP</name>
        <dbReference type="ChEBI" id="CHEBI:37565"/>
    </ligand>
</feature>
<dbReference type="GO" id="GO:0003924">
    <property type="term" value="F:GTPase activity"/>
    <property type="evidence" value="ECO:0007669"/>
    <property type="project" value="TreeGrafter"/>
</dbReference>
<dbReference type="EMBL" id="CP024963">
    <property type="protein sequence ID" value="ATZ17423.1"/>
    <property type="molecule type" value="Genomic_DNA"/>
</dbReference>
<evidence type="ECO:0000259" key="5">
    <source>
        <dbReference type="PROSITE" id="PS51721"/>
    </source>
</evidence>
<dbReference type="GO" id="GO:0005525">
    <property type="term" value="F:GTP binding"/>
    <property type="evidence" value="ECO:0007669"/>
    <property type="project" value="UniProtKB-KW"/>
</dbReference>
<evidence type="ECO:0000256" key="3">
    <source>
        <dbReference type="PIRNR" id="PIRNR006230"/>
    </source>
</evidence>
<reference evidence="6 7" key="1">
    <citation type="submission" date="2017-11" db="EMBL/GenBank/DDBJ databases">
        <title>Genome sequence of Entomoplasma luminosum PIMN-1 (ATCC 49195).</title>
        <authorList>
            <person name="Lo W.-S."/>
            <person name="Gasparich G.E."/>
            <person name="Kuo C.-H."/>
        </authorList>
    </citation>
    <scope>NUCLEOTIDE SEQUENCE [LARGE SCALE GENOMIC DNA]</scope>
    <source>
        <strain evidence="6 7">PIMN-1</strain>
    </source>
</reference>
<protein>
    <recommendedName>
        <fullName evidence="3">Ribosome biogenesis GTPase A</fullName>
    </recommendedName>
</protein>
<comment type="similarity">
    <text evidence="3">Belongs to the TRAFAC class YlqF/YawG GTPase family. MTG1 subfamily.</text>
</comment>
<dbReference type="InterPro" id="IPR016478">
    <property type="entry name" value="GTPase_MTG1"/>
</dbReference>
<keyword evidence="3" id="KW-0963">Cytoplasm</keyword>
<keyword evidence="2 3" id="KW-0342">GTP-binding</keyword>
<keyword evidence="7" id="KW-1185">Reference proteome</keyword>
<keyword evidence="1 3" id="KW-0547">Nucleotide-binding</keyword>
<sequence length="307" mass="34673">MSAEFNWFPGHMNKALKDIEAKIPVVDLVIEVVDARAPFSSQNLTFRKLLEKKPVLYVISKADVADKKITKQWINFFKKEGRLSHVLDYKNKHVVENLVALINEATAEKQAKDKTKGLVTSLINVLVIGIPNVGKSTFINKIIRDKSVKVGNKPGVTRGIQTLQLSKNITLMDTAGVLPSRLFNEVIASHLCAINSIKEGVFPLERIAGILMKEIFDTHFEMVLDYYKIKSNLKAPISFEKVYLIFEHIAKSKKWLLRNDLWDIERAMSSFLADIANGKFAISLETPEDIEFLINGPAKSEHVKVEK</sequence>
<dbReference type="GO" id="GO:0005737">
    <property type="term" value="C:cytoplasm"/>
    <property type="evidence" value="ECO:0007669"/>
    <property type="project" value="UniProtKB-SubCell"/>
</dbReference>